<proteinExistence type="predicted"/>
<evidence type="ECO:0000313" key="2">
    <source>
        <dbReference type="EMBL" id="CAB4193603.1"/>
    </source>
</evidence>
<organism evidence="2">
    <name type="scientific">uncultured Caudovirales phage</name>
    <dbReference type="NCBI Taxonomy" id="2100421"/>
    <lineage>
        <taxon>Viruses</taxon>
        <taxon>Duplodnaviria</taxon>
        <taxon>Heunggongvirae</taxon>
        <taxon>Uroviricota</taxon>
        <taxon>Caudoviricetes</taxon>
        <taxon>Peduoviridae</taxon>
        <taxon>Maltschvirus</taxon>
        <taxon>Maltschvirus maltsch</taxon>
    </lineage>
</organism>
<dbReference type="EMBL" id="LR796916">
    <property type="protein sequence ID" value="CAB4175313.1"/>
    <property type="molecule type" value="Genomic_DNA"/>
</dbReference>
<sequence length="146" mass="16954">MKLLVINFLKRLLKKRCKTFKLGEGQVKRYTIIEIRSLFSIYIHEIETRCQDRFHTHAFNAIGWTITGGYLEEQLPSMNHTGPGKIVKVSGVRRIPRELNHRLLRALPNTNTILFTGAYSHLWTEEDSEGVKLITTHQQVVGHFKK</sequence>
<accession>A0A6J5R9B0</accession>
<name>A0A6J5R9B0_9CAUD</name>
<protein>
    <submittedName>
        <fullName evidence="2">Uncharacterized protein</fullName>
    </submittedName>
</protein>
<gene>
    <name evidence="2" type="ORF">UFOVP1247_108</name>
    <name evidence="1" type="ORF">UFOVP970_148</name>
</gene>
<reference evidence="2" key="1">
    <citation type="submission" date="2020-05" db="EMBL/GenBank/DDBJ databases">
        <authorList>
            <person name="Chiriac C."/>
            <person name="Salcher M."/>
            <person name="Ghai R."/>
            <person name="Kavagutti S V."/>
        </authorList>
    </citation>
    <scope>NUCLEOTIDE SEQUENCE</scope>
</reference>
<dbReference type="EMBL" id="LR797195">
    <property type="protein sequence ID" value="CAB4193603.1"/>
    <property type="molecule type" value="Genomic_DNA"/>
</dbReference>
<evidence type="ECO:0000313" key="1">
    <source>
        <dbReference type="EMBL" id="CAB4175313.1"/>
    </source>
</evidence>